<keyword evidence="2" id="KW-1185">Reference proteome</keyword>
<organism evidence="1 2">
    <name type="scientific">Lactiplantibacillus mudanjiangensis</name>
    <dbReference type="NCBI Taxonomy" id="1296538"/>
    <lineage>
        <taxon>Bacteria</taxon>
        <taxon>Bacillati</taxon>
        <taxon>Bacillota</taxon>
        <taxon>Bacilli</taxon>
        <taxon>Lactobacillales</taxon>
        <taxon>Lactobacillaceae</taxon>
        <taxon>Lactiplantibacillus</taxon>
    </lineage>
</organism>
<evidence type="ECO:0000313" key="2">
    <source>
        <dbReference type="Proteomes" id="UP000289996"/>
    </source>
</evidence>
<sequence>MKHDDLIPLEVSECIVEDILPALANGERSARKIVQLVVEQAYHWLTDEADKKEPIGDQRNFTYCWVIACKLHRDLMMEYIERAFAMWE</sequence>
<dbReference type="AlphaFoldDB" id="A0A660E442"/>
<accession>A0A660E442</accession>
<dbReference type="RefSeq" id="WP_130851896.1">
    <property type="nucleotide sequence ID" value="NZ_UYIG01000126.1"/>
</dbReference>
<proteinExistence type="predicted"/>
<dbReference type="OrthoDB" id="9910907at2"/>
<reference evidence="1 2" key="1">
    <citation type="submission" date="2018-11" db="EMBL/GenBank/DDBJ databases">
        <authorList>
            <person name="Wuyts S."/>
        </authorList>
    </citation>
    <scope>NUCLEOTIDE SEQUENCE [LARGE SCALE GENOMIC DNA]</scope>
    <source>
        <strain evidence="1">Lactobacillus mudanjiangensis AMBF249</strain>
    </source>
</reference>
<evidence type="ECO:0000313" key="1">
    <source>
        <dbReference type="EMBL" id="VDG28891.1"/>
    </source>
</evidence>
<dbReference type="EMBL" id="UYIG01000126">
    <property type="protein sequence ID" value="VDG28891.1"/>
    <property type="molecule type" value="Genomic_DNA"/>
</dbReference>
<dbReference type="Proteomes" id="UP000289996">
    <property type="component" value="Unassembled WGS sequence"/>
</dbReference>
<protein>
    <submittedName>
        <fullName evidence="1">Uncharacterized protein</fullName>
    </submittedName>
</protein>
<name>A0A660E442_9LACO</name>
<gene>
    <name evidence="1" type="ORF">MUDAN_MDHGFNIF_03292</name>
</gene>